<protein>
    <submittedName>
        <fullName evidence="1">Uncharacterized protein</fullName>
    </submittedName>
</protein>
<evidence type="ECO:0000313" key="1">
    <source>
        <dbReference type="EMBL" id="MDP1419411.1"/>
    </source>
</evidence>
<dbReference type="AlphaFoldDB" id="A0AA90NTG2"/>
<accession>A0AA90NTG2</accession>
<proteinExistence type="predicted"/>
<organism evidence="1 2">
    <name type="scientific">Peribacillus simplex</name>
    <dbReference type="NCBI Taxonomy" id="1478"/>
    <lineage>
        <taxon>Bacteria</taxon>
        <taxon>Bacillati</taxon>
        <taxon>Bacillota</taxon>
        <taxon>Bacilli</taxon>
        <taxon>Bacillales</taxon>
        <taxon>Bacillaceae</taxon>
        <taxon>Peribacillus</taxon>
    </lineage>
</organism>
<gene>
    <name evidence="1" type="ORF">Q8G35_13450</name>
</gene>
<dbReference type="Proteomes" id="UP001178277">
    <property type="component" value="Unassembled WGS sequence"/>
</dbReference>
<sequence length="72" mass="8084">MQSCKHQMTKEVVDYVLRVKEVVQAGEKEMELTENSFNGIIGVIKGNITGFCRNGNDNSGISLNHPGNRKRY</sequence>
<reference evidence="1" key="1">
    <citation type="submission" date="2023-07" db="EMBL/GenBank/DDBJ databases">
        <title>Murine gut Bacillus species.</title>
        <authorList>
            <person name="Gutman E."/>
            <person name="Hashuel R."/>
            <person name="Litvak Y."/>
        </authorList>
    </citation>
    <scope>NUCLEOTIDE SEQUENCE</scope>
    <source>
        <strain evidence="1">RU283</strain>
    </source>
</reference>
<dbReference type="EMBL" id="JAUUTP010000013">
    <property type="protein sequence ID" value="MDP1419411.1"/>
    <property type="molecule type" value="Genomic_DNA"/>
</dbReference>
<dbReference type="RefSeq" id="WP_305160678.1">
    <property type="nucleotide sequence ID" value="NZ_JAUUTP010000013.1"/>
</dbReference>
<comment type="caution">
    <text evidence="1">The sequence shown here is derived from an EMBL/GenBank/DDBJ whole genome shotgun (WGS) entry which is preliminary data.</text>
</comment>
<name>A0AA90NTG2_9BACI</name>
<evidence type="ECO:0000313" key="2">
    <source>
        <dbReference type="Proteomes" id="UP001178277"/>
    </source>
</evidence>